<proteinExistence type="predicted"/>
<dbReference type="EMBL" id="JBHSIZ010000045">
    <property type="protein sequence ID" value="MFC4961314.1"/>
    <property type="molecule type" value="Genomic_DNA"/>
</dbReference>
<evidence type="ECO:0000313" key="2">
    <source>
        <dbReference type="EMBL" id="MFC4961314.1"/>
    </source>
</evidence>
<gene>
    <name evidence="2" type="ORF">ACFPFX_34000</name>
</gene>
<accession>A0ABV9UYN8</accession>
<keyword evidence="3" id="KW-1185">Reference proteome</keyword>
<feature type="compositionally biased region" description="Polar residues" evidence="1">
    <location>
        <begin position="1"/>
        <end position="10"/>
    </location>
</feature>
<reference evidence="3" key="1">
    <citation type="journal article" date="2019" name="Int. J. Syst. Evol. Microbiol.">
        <title>The Global Catalogue of Microorganisms (GCM) 10K type strain sequencing project: providing services to taxonomists for standard genome sequencing and annotation.</title>
        <authorList>
            <consortium name="The Broad Institute Genomics Platform"/>
            <consortium name="The Broad Institute Genome Sequencing Center for Infectious Disease"/>
            <person name="Wu L."/>
            <person name="Ma J."/>
        </authorList>
    </citation>
    <scope>NUCLEOTIDE SEQUENCE [LARGE SCALE GENOMIC DNA]</scope>
    <source>
        <strain evidence="3">CCM 7224</strain>
    </source>
</reference>
<feature type="compositionally biased region" description="Pro residues" evidence="1">
    <location>
        <begin position="14"/>
        <end position="30"/>
    </location>
</feature>
<name>A0ABV9UYN8_9ACTN</name>
<protein>
    <submittedName>
        <fullName evidence="2">Uncharacterized protein</fullName>
    </submittedName>
</protein>
<feature type="region of interest" description="Disordered" evidence="1">
    <location>
        <begin position="1"/>
        <end position="31"/>
    </location>
</feature>
<evidence type="ECO:0000256" key="1">
    <source>
        <dbReference type="SAM" id="MobiDB-lite"/>
    </source>
</evidence>
<dbReference type="Proteomes" id="UP001595834">
    <property type="component" value="Unassembled WGS sequence"/>
</dbReference>
<organism evidence="2 3">
    <name type="scientific">Streptomyces mauvecolor</name>
    <dbReference type="NCBI Taxonomy" id="58345"/>
    <lineage>
        <taxon>Bacteria</taxon>
        <taxon>Bacillati</taxon>
        <taxon>Actinomycetota</taxon>
        <taxon>Actinomycetes</taxon>
        <taxon>Kitasatosporales</taxon>
        <taxon>Streptomycetaceae</taxon>
        <taxon>Streptomyces</taxon>
    </lineage>
</organism>
<dbReference type="RefSeq" id="WP_344377914.1">
    <property type="nucleotide sequence ID" value="NZ_BAAASQ010000019.1"/>
</dbReference>
<sequence>MTSPHPQDSSAFPLPHPMAPQPAYPHPTAPPAGSFGPPLPGAVPLSPTLVAPPLTCRLCGALPAAFATFRAHQGVLMWMRFSRVDGPFCRTCGLAIYREVTSSTMWQGWWSPLSLVLFTPGTLIINRFTLAHINKLPAPIPGQPGRQLLPGAPVLRRVSSLAAVLPLLWAIWVASHILSDLTS</sequence>
<comment type="caution">
    <text evidence="2">The sequence shown here is derived from an EMBL/GenBank/DDBJ whole genome shotgun (WGS) entry which is preliminary data.</text>
</comment>
<evidence type="ECO:0000313" key="3">
    <source>
        <dbReference type="Proteomes" id="UP001595834"/>
    </source>
</evidence>